<feature type="transmembrane region" description="Helical" evidence="10">
    <location>
        <begin position="6"/>
        <end position="25"/>
    </location>
</feature>
<keyword evidence="7 10" id="KW-0472">Membrane</keyword>
<comment type="subcellular location">
    <subcellularLocation>
        <location evidence="1">Membrane</location>
        <topology evidence="1">Single-pass membrane protein</topology>
    </subcellularLocation>
    <subcellularLocation>
        <location evidence="2">Mitochondrion membrane</location>
    </subcellularLocation>
</comment>
<reference evidence="11" key="1">
    <citation type="journal article" date="2020" name="Stud. Mycol.">
        <title>101 Dothideomycetes genomes: a test case for predicting lifestyles and emergence of pathogens.</title>
        <authorList>
            <person name="Haridas S."/>
            <person name="Albert R."/>
            <person name="Binder M."/>
            <person name="Bloem J."/>
            <person name="Labutti K."/>
            <person name="Salamov A."/>
            <person name="Andreopoulos B."/>
            <person name="Baker S."/>
            <person name="Barry K."/>
            <person name="Bills G."/>
            <person name="Bluhm B."/>
            <person name="Cannon C."/>
            <person name="Castanera R."/>
            <person name="Culley D."/>
            <person name="Daum C."/>
            <person name="Ezra D."/>
            <person name="Gonzalez J."/>
            <person name="Henrissat B."/>
            <person name="Kuo A."/>
            <person name="Liang C."/>
            <person name="Lipzen A."/>
            <person name="Lutzoni F."/>
            <person name="Magnuson J."/>
            <person name="Mondo S."/>
            <person name="Nolan M."/>
            <person name="Ohm R."/>
            <person name="Pangilinan J."/>
            <person name="Park H.-J."/>
            <person name="Ramirez L."/>
            <person name="Alfaro M."/>
            <person name="Sun H."/>
            <person name="Tritt A."/>
            <person name="Yoshinaga Y."/>
            <person name="Zwiers L.-H."/>
            <person name="Turgeon B."/>
            <person name="Goodwin S."/>
            <person name="Spatafora J."/>
            <person name="Crous P."/>
            <person name="Grigoriev I."/>
        </authorList>
    </citation>
    <scope>NUCLEOTIDE SEQUENCE</scope>
    <source>
        <strain evidence="11">CBS 121410</strain>
    </source>
</reference>
<comment type="similarity">
    <text evidence="8">Belongs to the PET100 family.</text>
</comment>
<evidence type="ECO:0000256" key="7">
    <source>
        <dbReference type="ARBA" id="ARBA00023136"/>
    </source>
</evidence>
<dbReference type="PANTHER" id="PTHR33968:SF1">
    <property type="entry name" value="PROTEIN PET100 HOMOLOG, MITOCHONDRIAL"/>
    <property type="match status" value="1"/>
</dbReference>
<dbReference type="GO" id="GO:0005743">
    <property type="term" value="C:mitochondrial inner membrane"/>
    <property type="evidence" value="ECO:0007669"/>
    <property type="project" value="TreeGrafter"/>
</dbReference>
<keyword evidence="5 10" id="KW-1133">Transmembrane helix</keyword>
<evidence type="ECO:0000256" key="1">
    <source>
        <dbReference type="ARBA" id="ARBA00004167"/>
    </source>
</evidence>
<comment type="caution">
    <text evidence="11">The sequence shown here is derived from an EMBL/GenBank/DDBJ whole genome shotgun (WGS) entry which is preliminary data.</text>
</comment>
<dbReference type="Pfam" id="PF09803">
    <property type="entry name" value="Pet100"/>
    <property type="match status" value="1"/>
</dbReference>
<dbReference type="PANTHER" id="PTHR33968">
    <property type="entry name" value="PROTEIN PET100 HOMOLOG, MITOCHONDRIAL"/>
    <property type="match status" value="1"/>
</dbReference>
<keyword evidence="3 10" id="KW-0812">Transmembrane</keyword>
<sequence length="89" mass="10325">MGGQNLEVFKFGLYILFPIGVMYYFGTNLDNKFSVPDFWPKEGQTHKIPFEKDEIQGELARLRARRLALRERRLQQEAQGEGMGKSNES</sequence>
<keyword evidence="9" id="KW-0175">Coiled coil</keyword>
<evidence type="ECO:0000256" key="6">
    <source>
        <dbReference type="ARBA" id="ARBA00023128"/>
    </source>
</evidence>
<gene>
    <name evidence="11" type="ORF">K490DRAFT_75897</name>
</gene>
<evidence type="ECO:0000256" key="5">
    <source>
        <dbReference type="ARBA" id="ARBA00022989"/>
    </source>
</evidence>
<dbReference type="Proteomes" id="UP000799776">
    <property type="component" value="Unassembled WGS sequence"/>
</dbReference>
<evidence type="ECO:0008006" key="13">
    <source>
        <dbReference type="Google" id="ProtNLM"/>
    </source>
</evidence>
<evidence type="ECO:0000256" key="4">
    <source>
        <dbReference type="ARBA" id="ARBA00022946"/>
    </source>
</evidence>
<dbReference type="GO" id="GO:0051082">
    <property type="term" value="F:unfolded protein binding"/>
    <property type="evidence" value="ECO:0007669"/>
    <property type="project" value="TreeGrafter"/>
</dbReference>
<keyword evidence="4" id="KW-0809">Transit peptide</keyword>
<protein>
    <recommendedName>
        <fullName evidence="13">Mitochondrial cytochrome c oxidase assembly factor</fullName>
    </recommendedName>
</protein>
<proteinExistence type="inferred from homology"/>
<dbReference type="GO" id="GO:0033617">
    <property type="term" value="P:mitochondrial respiratory chain complex IV assembly"/>
    <property type="evidence" value="ECO:0007669"/>
    <property type="project" value="InterPro"/>
</dbReference>
<dbReference type="AlphaFoldDB" id="A0A9P4HQ43"/>
<evidence type="ECO:0000256" key="10">
    <source>
        <dbReference type="SAM" id="Phobius"/>
    </source>
</evidence>
<evidence type="ECO:0000256" key="9">
    <source>
        <dbReference type="SAM" id="Coils"/>
    </source>
</evidence>
<feature type="coiled-coil region" evidence="9">
    <location>
        <begin position="52"/>
        <end position="79"/>
    </location>
</feature>
<name>A0A9P4HQ43_9PEZI</name>
<evidence type="ECO:0000313" key="11">
    <source>
        <dbReference type="EMBL" id="KAF2084371.1"/>
    </source>
</evidence>
<organism evidence="11 12">
    <name type="scientific">Saccharata proteae CBS 121410</name>
    <dbReference type="NCBI Taxonomy" id="1314787"/>
    <lineage>
        <taxon>Eukaryota</taxon>
        <taxon>Fungi</taxon>
        <taxon>Dikarya</taxon>
        <taxon>Ascomycota</taxon>
        <taxon>Pezizomycotina</taxon>
        <taxon>Dothideomycetes</taxon>
        <taxon>Dothideomycetes incertae sedis</taxon>
        <taxon>Botryosphaeriales</taxon>
        <taxon>Saccharataceae</taxon>
        <taxon>Saccharata</taxon>
    </lineage>
</organism>
<accession>A0A9P4HQ43</accession>
<evidence type="ECO:0000313" key="12">
    <source>
        <dbReference type="Proteomes" id="UP000799776"/>
    </source>
</evidence>
<dbReference type="EMBL" id="ML978742">
    <property type="protein sequence ID" value="KAF2084371.1"/>
    <property type="molecule type" value="Genomic_DNA"/>
</dbReference>
<evidence type="ECO:0000256" key="3">
    <source>
        <dbReference type="ARBA" id="ARBA00022692"/>
    </source>
</evidence>
<evidence type="ECO:0000256" key="8">
    <source>
        <dbReference type="ARBA" id="ARBA00038077"/>
    </source>
</evidence>
<keyword evidence="12" id="KW-1185">Reference proteome</keyword>
<keyword evidence="6" id="KW-0496">Mitochondrion</keyword>
<dbReference type="InterPro" id="IPR018625">
    <property type="entry name" value="Pet100"/>
</dbReference>
<dbReference type="OrthoDB" id="18175at2759"/>
<evidence type="ECO:0000256" key="2">
    <source>
        <dbReference type="ARBA" id="ARBA00004325"/>
    </source>
</evidence>